<feature type="region of interest" description="Disordered" evidence="4">
    <location>
        <begin position="1"/>
        <end position="32"/>
    </location>
</feature>
<dbReference type="Gene3D" id="3.10.50.40">
    <property type="match status" value="1"/>
</dbReference>
<dbReference type="InterPro" id="IPR046357">
    <property type="entry name" value="PPIase_dom_sf"/>
</dbReference>
<feature type="compositionally biased region" description="Acidic residues" evidence="4">
    <location>
        <begin position="1"/>
        <end position="10"/>
    </location>
</feature>
<accession>A0AA41MH32</accession>
<evidence type="ECO:0000256" key="2">
    <source>
        <dbReference type="ARBA" id="ARBA00022803"/>
    </source>
</evidence>
<comment type="caution">
    <text evidence="6">The sequence shown here is derived from an EMBL/GenBank/DDBJ whole genome shotgun (WGS) entry which is preliminary data.</text>
</comment>
<dbReference type="Pfam" id="PF00254">
    <property type="entry name" value="FKBP_C"/>
    <property type="match status" value="1"/>
</dbReference>
<gene>
    <name evidence="6" type="ORF">SUZIE_115085</name>
</gene>
<proteinExistence type="predicted"/>
<evidence type="ECO:0000256" key="3">
    <source>
        <dbReference type="PROSITE-ProRule" id="PRU00277"/>
    </source>
</evidence>
<dbReference type="GO" id="GO:0043066">
    <property type="term" value="P:negative regulation of apoptotic process"/>
    <property type="evidence" value="ECO:0007669"/>
    <property type="project" value="TreeGrafter"/>
</dbReference>
<evidence type="ECO:0000256" key="4">
    <source>
        <dbReference type="SAM" id="MobiDB-lite"/>
    </source>
</evidence>
<organism evidence="6 7">
    <name type="scientific">Sciurus carolinensis</name>
    <name type="common">Eastern gray squirrel</name>
    <dbReference type="NCBI Taxonomy" id="30640"/>
    <lineage>
        <taxon>Eukaryota</taxon>
        <taxon>Metazoa</taxon>
        <taxon>Chordata</taxon>
        <taxon>Craniata</taxon>
        <taxon>Vertebrata</taxon>
        <taxon>Euteleostomi</taxon>
        <taxon>Mammalia</taxon>
        <taxon>Eutheria</taxon>
        <taxon>Euarchontoglires</taxon>
        <taxon>Glires</taxon>
        <taxon>Rodentia</taxon>
        <taxon>Sciuromorpha</taxon>
        <taxon>Sciuridae</taxon>
        <taxon>Sciurinae</taxon>
        <taxon>Sciurini</taxon>
        <taxon>Sciurus</taxon>
    </lineage>
</organism>
<evidence type="ECO:0000313" key="6">
    <source>
        <dbReference type="EMBL" id="MBZ3871867.1"/>
    </source>
</evidence>
<dbReference type="AlphaFoldDB" id="A0AA41MH32"/>
<dbReference type="GO" id="GO:0016020">
    <property type="term" value="C:membrane"/>
    <property type="evidence" value="ECO:0007669"/>
    <property type="project" value="TreeGrafter"/>
</dbReference>
<reference evidence="6" key="1">
    <citation type="submission" date="2020-03" db="EMBL/GenBank/DDBJ databases">
        <title>Studies in the Genomics of Life Span.</title>
        <authorList>
            <person name="Glass D."/>
        </authorList>
    </citation>
    <scope>NUCLEOTIDE SEQUENCE</scope>
    <source>
        <strain evidence="6">SUZIE</strain>
        <tissue evidence="6">Muscle</tissue>
    </source>
</reference>
<name>A0AA41MH32_SCICA</name>
<dbReference type="EMBL" id="JAATJV010178222">
    <property type="protein sequence ID" value="MBZ3871867.1"/>
    <property type="molecule type" value="Genomic_DNA"/>
</dbReference>
<evidence type="ECO:0000256" key="1">
    <source>
        <dbReference type="ARBA" id="ARBA00022737"/>
    </source>
</evidence>
<dbReference type="PROSITE" id="PS50059">
    <property type="entry name" value="FKBP_PPIASE"/>
    <property type="match status" value="1"/>
</dbReference>
<evidence type="ECO:0000259" key="5">
    <source>
        <dbReference type="PROSITE" id="PS50059"/>
    </source>
</evidence>
<dbReference type="SUPFAM" id="SSF54534">
    <property type="entry name" value="FKBP-like"/>
    <property type="match status" value="1"/>
</dbReference>
<keyword evidence="1" id="KW-0677">Repeat</keyword>
<keyword evidence="3" id="KW-0697">Rotamase</keyword>
<dbReference type="PANTHER" id="PTHR46512">
    <property type="entry name" value="PEPTIDYLPROLYL ISOMERASE"/>
    <property type="match status" value="1"/>
</dbReference>
<dbReference type="PANTHER" id="PTHR46512:SF3">
    <property type="entry name" value="PEPTIDYL-PROLYL CIS-TRANS ISOMERASE FKBP8"/>
    <property type="match status" value="1"/>
</dbReference>
<evidence type="ECO:0000313" key="7">
    <source>
        <dbReference type="Proteomes" id="UP001166674"/>
    </source>
</evidence>
<dbReference type="GO" id="GO:0005740">
    <property type="term" value="C:mitochondrial envelope"/>
    <property type="evidence" value="ECO:0007669"/>
    <property type="project" value="TreeGrafter"/>
</dbReference>
<dbReference type="GO" id="GO:0012505">
    <property type="term" value="C:endomembrane system"/>
    <property type="evidence" value="ECO:0007669"/>
    <property type="project" value="TreeGrafter"/>
</dbReference>
<dbReference type="InterPro" id="IPR050754">
    <property type="entry name" value="FKBP4/5/8-like"/>
</dbReference>
<keyword evidence="3 6" id="KW-0413">Isomerase</keyword>
<sequence length="152" mass="16487">MEQSPLEEAEQPGALAQEFLTAMEPEPAPAPAPEEWLDILVNGLLRKKTLVPGPPGSSLPTKGQVVTVQLQMSLENGMQVQEEEELVFTLGNCEVIQVLDLSVPLMDVGQQVSLHPPHSGQCLEVTLKTAVDGPDLEMLMGQELVALTNRKR</sequence>
<protein>
    <recommendedName>
        <fullName evidence="3">peptidylprolyl isomerase</fullName>
        <ecNumber evidence="3">5.2.1.8</ecNumber>
    </recommendedName>
</protein>
<feature type="domain" description="PPIase FKBP-type" evidence="5">
    <location>
        <begin position="63"/>
        <end position="148"/>
    </location>
</feature>
<dbReference type="EC" id="5.2.1.8" evidence="3"/>
<keyword evidence="7" id="KW-1185">Reference proteome</keyword>
<dbReference type="Proteomes" id="UP001166674">
    <property type="component" value="Unassembled WGS sequence"/>
</dbReference>
<dbReference type="GO" id="GO:0003755">
    <property type="term" value="F:peptidyl-prolyl cis-trans isomerase activity"/>
    <property type="evidence" value="ECO:0007669"/>
    <property type="project" value="UniProtKB-KW"/>
</dbReference>
<keyword evidence="2" id="KW-0802">TPR repeat</keyword>
<dbReference type="InterPro" id="IPR001179">
    <property type="entry name" value="PPIase_FKBP_dom"/>
</dbReference>
<dbReference type="GO" id="GO:0044183">
    <property type="term" value="F:protein folding chaperone"/>
    <property type="evidence" value="ECO:0007669"/>
    <property type="project" value="TreeGrafter"/>
</dbReference>
<dbReference type="GO" id="GO:0005829">
    <property type="term" value="C:cytosol"/>
    <property type="evidence" value="ECO:0007669"/>
    <property type="project" value="TreeGrafter"/>
</dbReference>
<comment type="catalytic activity">
    <reaction evidence="3">
        <text>[protein]-peptidylproline (omega=180) = [protein]-peptidylproline (omega=0)</text>
        <dbReference type="Rhea" id="RHEA:16237"/>
        <dbReference type="Rhea" id="RHEA-COMP:10747"/>
        <dbReference type="Rhea" id="RHEA-COMP:10748"/>
        <dbReference type="ChEBI" id="CHEBI:83833"/>
        <dbReference type="ChEBI" id="CHEBI:83834"/>
        <dbReference type="EC" id="5.2.1.8"/>
    </reaction>
</comment>